<protein>
    <submittedName>
        <fullName evidence="3">Uncharacterized protein</fullName>
    </submittedName>
</protein>
<feature type="compositionally biased region" description="Low complexity" evidence="2">
    <location>
        <begin position="10"/>
        <end position="31"/>
    </location>
</feature>
<feature type="coiled-coil region" evidence="1">
    <location>
        <begin position="174"/>
        <end position="236"/>
    </location>
</feature>
<feature type="compositionally biased region" description="Basic and acidic residues" evidence="2">
    <location>
        <begin position="301"/>
        <end position="316"/>
    </location>
</feature>
<evidence type="ECO:0000256" key="2">
    <source>
        <dbReference type="SAM" id="MobiDB-lite"/>
    </source>
</evidence>
<accession>A0A0C3PXZ3</accession>
<evidence type="ECO:0000313" key="3">
    <source>
        <dbReference type="EMBL" id="KIO20040.1"/>
    </source>
</evidence>
<proteinExistence type="predicted"/>
<feature type="compositionally biased region" description="Gly residues" evidence="2">
    <location>
        <begin position="625"/>
        <end position="635"/>
    </location>
</feature>
<feature type="compositionally biased region" description="Polar residues" evidence="2">
    <location>
        <begin position="57"/>
        <end position="68"/>
    </location>
</feature>
<feature type="compositionally biased region" description="Polar residues" evidence="2">
    <location>
        <begin position="400"/>
        <end position="413"/>
    </location>
</feature>
<gene>
    <name evidence="3" type="ORF">M407DRAFT_30301</name>
</gene>
<evidence type="ECO:0000256" key="1">
    <source>
        <dbReference type="SAM" id="Coils"/>
    </source>
</evidence>
<dbReference type="EMBL" id="KN823191">
    <property type="protein sequence ID" value="KIO20040.1"/>
    <property type="molecule type" value="Genomic_DNA"/>
</dbReference>
<dbReference type="Proteomes" id="UP000054248">
    <property type="component" value="Unassembled WGS sequence"/>
</dbReference>
<organism evidence="3 4">
    <name type="scientific">Tulasnella calospora MUT 4182</name>
    <dbReference type="NCBI Taxonomy" id="1051891"/>
    <lineage>
        <taxon>Eukaryota</taxon>
        <taxon>Fungi</taxon>
        <taxon>Dikarya</taxon>
        <taxon>Basidiomycota</taxon>
        <taxon>Agaricomycotina</taxon>
        <taxon>Agaricomycetes</taxon>
        <taxon>Cantharellales</taxon>
        <taxon>Tulasnellaceae</taxon>
        <taxon>Tulasnella</taxon>
    </lineage>
</organism>
<dbReference type="AlphaFoldDB" id="A0A0C3PXZ3"/>
<feature type="compositionally biased region" description="Polar residues" evidence="2">
    <location>
        <begin position="321"/>
        <end position="330"/>
    </location>
</feature>
<evidence type="ECO:0000313" key="4">
    <source>
        <dbReference type="Proteomes" id="UP000054248"/>
    </source>
</evidence>
<feature type="compositionally biased region" description="Basic and acidic residues" evidence="2">
    <location>
        <begin position="378"/>
        <end position="396"/>
    </location>
</feature>
<feature type="compositionally biased region" description="Polar residues" evidence="2">
    <location>
        <begin position="39"/>
        <end position="48"/>
    </location>
</feature>
<feature type="region of interest" description="Disordered" evidence="2">
    <location>
        <begin position="362"/>
        <end position="413"/>
    </location>
</feature>
<name>A0A0C3PXZ3_9AGAM</name>
<feature type="region of interest" description="Disordered" evidence="2">
    <location>
        <begin position="301"/>
        <end position="350"/>
    </location>
</feature>
<feature type="compositionally biased region" description="Polar residues" evidence="2">
    <location>
        <begin position="362"/>
        <end position="374"/>
    </location>
</feature>
<feature type="region of interest" description="Disordered" evidence="2">
    <location>
        <begin position="607"/>
        <end position="635"/>
    </location>
</feature>
<reference evidence="4" key="2">
    <citation type="submission" date="2015-01" db="EMBL/GenBank/DDBJ databases">
        <title>Evolutionary Origins and Diversification of the Mycorrhizal Mutualists.</title>
        <authorList>
            <consortium name="DOE Joint Genome Institute"/>
            <consortium name="Mycorrhizal Genomics Consortium"/>
            <person name="Kohler A."/>
            <person name="Kuo A."/>
            <person name="Nagy L.G."/>
            <person name="Floudas D."/>
            <person name="Copeland A."/>
            <person name="Barry K.W."/>
            <person name="Cichocki N."/>
            <person name="Veneault-Fourrey C."/>
            <person name="LaButti K."/>
            <person name="Lindquist E.A."/>
            <person name="Lipzen A."/>
            <person name="Lundell T."/>
            <person name="Morin E."/>
            <person name="Murat C."/>
            <person name="Riley R."/>
            <person name="Ohm R."/>
            <person name="Sun H."/>
            <person name="Tunlid A."/>
            <person name="Henrissat B."/>
            <person name="Grigoriev I.V."/>
            <person name="Hibbett D.S."/>
            <person name="Martin F."/>
        </authorList>
    </citation>
    <scope>NUCLEOTIDE SEQUENCE [LARGE SCALE GENOMIC DNA]</scope>
    <source>
        <strain evidence="4">MUT 4182</strain>
    </source>
</reference>
<keyword evidence="4" id="KW-1185">Reference proteome</keyword>
<feature type="region of interest" description="Disordered" evidence="2">
    <location>
        <begin position="1"/>
        <end position="74"/>
    </location>
</feature>
<dbReference type="HOGENOM" id="CLU_435598_0_0_1"/>
<reference evidence="3 4" key="1">
    <citation type="submission" date="2014-04" db="EMBL/GenBank/DDBJ databases">
        <authorList>
            <consortium name="DOE Joint Genome Institute"/>
            <person name="Kuo A."/>
            <person name="Girlanda M."/>
            <person name="Perotto S."/>
            <person name="Kohler A."/>
            <person name="Nagy L.G."/>
            <person name="Floudas D."/>
            <person name="Copeland A."/>
            <person name="Barry K.W."/>
            <person name="Cichocki N."/>
            <person name="Veneault-Fourrey C."/>
            <person name="LaButti K."/>
            <person name="Lindquist E.A."/>
            <person name="Lipzen A."/>
            <person name="Lundell T."/>
            <person name="Morin E."/>
            <person name="Murat C."/>
            <person name="Sun H."/>
            <person name="Tunlid A."/>
            <person name="Henrissat B."/>
            <person name="Grigoriev I.V."/>
            <person name="Hibbett D.S."/>
            <person name="Martin F."/>
            <person name="Nordberg H.P."/>
            <person name="Cantor M.N."/>
            <person name="Hua S.X."/>
        </authorList>
    </citation>
    <scope>NUCLEOTIDE SEQUENCE [LARGE SCALE GENOMIC DNA]</scope>
    <source>
        <strain evidence="3 4">MUT 4182</strain>
    </source>
</reference>
<keyword evidence="1" id="KW-0175">Coiled coil</keyword>
<sequence length="635" mass="68953">MPPKTKTRKSSAVVPSSPASPGVGADTGSTGSPPPTGLPDSQATTITELSHLPDPIGSSSLTPSTGQAPPSIPPLDIADVFTASPLTTPYYPAVVSNGPPSSSRTRQRAALMRAESTQMQADVASLSDNQSSAEKKIKDNAIACARNRLEDRRTLDTRLNDLDDSLCQFIHEELSTLREDIASVRTHLEQLQVKADSAQNRLENHADRIDFHGTDLENLLTESNALKQSIDRLDDHIDERVSGIQSNIQTCQSDIRSIKLDVKAQLKFRRTTQDELTQLHKQLATIEEDVIPAIIDGELAERGFSTDRERVPDPKGKGKQRATSTGSESDYGSEWAPNFGGEDESESDHWSAQLRAISCPVPQQASAGEPSSPTSHKRQMDFTPEKRDDQPKRARETGYPPSSSVGPASMPTSVSLPIGLTTLTTAGHINPTLTQPAPTVQLPTVTPLSQLEVARLPPLPLVSTNPQPPRARLSPLPITFPGAEPDLLPHEAMEKGVTRIIMKSLGGKDFFSTTDKMFNYTIFRQINLFLGKQCAPALNPEPEGNTLISTTETSFSYSKPEDVRSVLSAWRFHPDSLHDLGIYQYQPSTSQPASQSSSLQAILDMDTSASSRGRPRHRGSRGSLRGTGRGRGGWY</sequence>